<protein>
    <recommendedName>
        <fullName evidence="3">PglD N-terminal domain-containing protein</fullName>
    </recommendedName>
</protein>
<dbReference type="RefSeq" id="WP_114434238.1">
    <property type="nucleotide sequence ID" value="NZ_QPJI01000004.1"/>
</dbReference>
<name>A0A368XTA8_MARNT</name>
<dbReference type="CDD" id="cd03360">
    <property type="entry name" value="LbH_AT_putative"/>
    <property type="match status" value="1"/>
</dbReference>
<feature type="domain" description="PglD N-terminal" evidence="3">
    <location>
        <begin position="8"/>
        <end position="81"/>
    </location>
</feature>
<feature type="site" description="Increases basicity of active site His" evidence="2">
    <location>
        <position position="139"/>
    </location>
</feature>
<evidence type="ECO:0000256" key="1">
    <source>
        <dbReference type="ARBA" id="ARBA00007274"/>
    </source>
</evidence>
<dbReference type="InterPro" id="IPR020019">
    <property type="entry name" value="AcTrfase_PglD-like"/>
</dbReference>
<comment type="caution">
    <text evidence="4">The sequence shown here is derived from an EMBL/GenBank/DDBJ whole genome shotgun (WGS) entry which is preliminary data.</text>
</comment>
<dbReference type="EMBL" id="QPJI01000004">
    <property type="protein sequence ID" value="RCW71125.1"/>
    <property type="molecule type" value="Genomic_DNA"/>
</dbReference>
<comment type="similarity">
    <text evidence="1">Belongs to the transferase hexapeptide repeat family.</text>
</comment>
<dbReference type="NCBIfam" id="TIGR03570">
    <property type="entry name" value="NeuD_NnaD"/>
    <property type="match status" value="1"/>
</dbReference>
<dbReference type="SUPFAM" id="SSF51161">
    <property type="entry name" value="Trimeric LpxA-like enzymes"/>
    <property type="match status" value="1"/>
</dbReference>
<evidence type="ECO:0000313" key="4">
    <source>
        <dbReference type="EMBL" id="RCW71125.1"/>
    </source>
</evidence>
<dbReference type="InterPro" id="IPR011004">
    <property type="entry name" value="Trimer_LpxA-like_sf"/>
</dbReference>
<dbReference type="Proteomes" id="UP000253647">
    <property type="component" value="Unassembled WGS sequence"/>
</dbReference>
<accession>A0A368XTA8</accession>
<dbReference type="PANTHER" id="PTHR43300">
    <property type="entry name" value="ACETYLTRANSFERASE"/>
    <property type="match status" value="1"/>
</dbReference>
<dbReference type="Gene3D" id="3.40.50.20">
    <property type="match status" value="1"/>
</dbReference>
<gene>
    <name evidence="4" type="ORF">DET61_104283</name>
</gene>
<evidence type="ECO:0000256" key="2">
    <source>
        <dbReference type="PIRSR" id="PIRSR620019-1"/>
    </source>
</evidence>
<sequence>MAEVLVGIYGASGFGREVLPLVREQLKGTNAEFVFVDDGDVPEALNGYPTLRYDEFLERDAGEKKVVLAIANSGIREKLAGKCAKDGIRTLAVKADNTVILDEVEVGEGGILCHFTQLTSNIRIGKYFHANIYSYVAHDCVIGDYVTFAPAVRCNGNVVIEDHAYIGTGAVIKQGTPEKPLVIGKGAVVGMGAVVTKDVPPGVTVVGNPAKVFEPRRS</sequence>
<dbReference type="PANTHER" id="PTHR43300:SF7">
    <property type="entry name" value="UDP-N-ACETYLBACILLOSAMINE N-ACETYLTRANSFERASE"/>
    <property type="match status" value="1"/>
</dbReference>
<dbReference type="Gene3D" id="2.160.10.10">
    <property type="entry name" value="Hexapeptide repeat proteins"/>
    <property type="match status" value="1"/>
</dbReference>
<dbReference type="Pfam" id="PF17836">
    <property type="entry name" value="PglD_N"/>
    <property type="match status" value="1"/>
</dbReference>
<organism evidence="4 5">
    <name type="scientific">Marinobacter nauticus</name>
    <name type="common">Marinobacter hydrocarbonoclasticus</name>
    <name type="synonym">Marinobacter aquaeolei</name>
    <dbReference type="NCBI Taxonomy" id="2743"/>
    <lineage>
        <taxon>Bacteria</taxon>
        <taxon>Pseudomonadati</taxon>
        <taxon>Pseudomonadota</taxon>
        <taxon>Gammaproteobacteria</taxon>
        <taxon>Pseudomonadales</taxon>
        <taxon>Marinobacteraceae</taxon>
        <taxon>Marinobacter</taxon>
    </lineage>
</organism>
<feature type="active site" description="Proton acceptor" evidence="2">
    <location>
        <position position="138"/>
    </location>
</feature>
<reference evidence="4 5" key="1">
    <citation type="submission" date="2018-07" db="EMBL/GenBank/DDBJ databases">
        <title>Freshwater and sediment microbial communities from various areas in North America, analyzing microbe dynamics in response to fracking.</title>
        <authorList>
            <person name="Lamendella R."/>
        </authorList>
    </citation>
    <scope>NUCLEOTIDE SEQUENCE [LARGE SCALE GENOMIC DNA]</scope>
    <source>
        <strain evidence="4 5">105B</strain>
    </source>
</reference>
<proteinExistence type="inferred from homology"/>
<dbReference type="InterPro" id="IPR050179">
    <property type="entry name" value="Trans_hexapeptide_repeat"/>
</dbReference>
<evidence type="ECO:0000259" key="3">
    <source>
        <dbReference type="Pfam" id="PF17836"/>
    </source>
</evidence>
<dbReference type="InterPro" id="IPR041561">
    <property type="entry name" value="PglD_N"/>
</dbReference>
<evidence type="ECO:0000313" key="5">
    <source>
        <dbReference type="Proteomes" id="UP000253647"/>
    </source>
</evidence>
<dbReference type="AlphaFoldDB" id="A0A368XTA8"/>